<protein>
    <submittedName>
        <fullName evidence="2">Uncharacterized protein</fullName>
    </submittedName>
</protein>
<feature type="transmembrane region" description="Helical" evidence="1">
    <location>
        <begin position="40"/>
        <end position="61"/>
    </location>
</feature>
<dbReference type="OrthoDB" id="3629695at2"/>
<dbReference type="Proteomes" id="UP000199515">
    <property type="component" value="Unassembled WGS sequence"/>
</dbReference>
<reference evidence="2 3" key="1">
    <citation type="submission" date="2016-10" db="EMBL/GenBank/DDBJ databases">
        <authorList>
            <person name="de Groot N.N."/>
        </authorList>
    </citation>
    <scope>NUCLEOTIDE SEQUENCE [LARGE SCALE GENOMIC DNA]</scope>
    <source>
        <strain evidence="2 3">CPCC 202699</strain>
    </source>
</reference>
<evidence type="ECO:0000313" key="2">
    <source>
        <dbReference type="EMBL" id="SDW41470.1"/>
    </source>
</evidence>
<evidence type="ECO:0000256" key="1">
    <source>
        <dbReference type="SAM" id="Phobius"/>
    </source>
</evidence>
<gene>
    <name evidence="2" type="ORF">SAMN05421504_101518</name>
</gene>
<evidence type="ECO:0000313" key="3">
    <source>
        <dbReference type="Proteomes" id="UP000199515"/>
    </source>
</evidence>
<organism evidence="2 3">
    <name type="scientific">Amycolatopsis xylanica</name>
    <dbReference type="NCBI Taxonomy" id="589385"/>
    <lineage>
        <taxon>Bacteria</taxon>
        <taxon>Bacillati</taxon>
        <taxon>Actinomycetota</taxon>
        <taxon>Actinomycetes</taxon>
        <taxon>Pseudonocardiales</taxon>
        <taxon>Pseudonocardiaceae</taxon>
        <taxon>Amycolatopsis</taxon>
    </lineage>
</organism>
<feature type="transmembrane region" description="Helical" evidence="1">
    <location>
        <begin position="98"/>
        <end position="119"/>
    </location>
</feature>
<keyword evidence="1" id="KW-0472">Membrane</keyword>
<dbReference type="EMBL" id="FNON01000001">
    <property type="protein sequence ID" value="SDW41470.1"/>
    <property type="molecule type" value="Genomic_DNA"/>
</dbReference>
<keyword evidence="1" id="KW-1133">Transmembrane helix</keyword>
<dbReference type="STRING" id="589385.SAMN05421504_101518"/>
<dbReference type="RefSeq" id="WP_091286064.1">
    <property type="nucleotide sequence ID" value="NZ_FNON01000001.1"/>
</dbReference>
<proteinExistence type="predicted"/>
<feature type="transmembrane region" description="Helical" evidence="1">
    <location>
        <begin position="125"/>
        <end position="150"/>
    </location>
</feature>
<name>A0A1H2TCC3_9PSEU</name>
<accession>A0A1H2TCC3</accession>
<sequence>MPDIVRHLTPGEREKLRTITSMNGVGRTLLSSTPTDASGAHFMTLWFTLLGPVFPIGRYYLRSAEPDPLGGGVHMIGSHSRYDILGRSSLVPGEVIRTYLYCWLLAPLAVVGPLVPLLANIDDVWAAIGFWAFFLVVGALLGLAFALVYGTRFVSRRWRKPRAMRWQ</sequence>
<keyword evidence="1" id="KW-0812">Transmembrane</keyword>
<dbReference type="AlphaFoldDB" id="A0A1H2TCC3"/>
<keyword evidence="3" id="KW-1185">Reference proteome</keyword>